<feature type="domain" description="HTH gntR-type" evidence="4">
    <location>
        <begin position="3"/>
        <end position="71"/>
    </location>
</feature>
<dbReference type="Proteomes" id="UP001597419">
    <property type="component" value="Unassembled WGS sequence"/>
</dbReference>
<name>A0ABW5GHG7_9PSEU</name>
<dbReference type="SMART" id="SM00895">
    <property type="entry name" value="FCD"/>
    <property type="match status" value="1"/>
</dbReference>
<dbReference type="CDD" id="cd07377">
    <property type="entry name" value="WHTH_GntR"/>
    <property type="match status" value="1"/>
</dbReference>
<dbReference type="InterPro" id="IPR036388">
    <property type="entry name" value="WH-like_DNA-bd_sf"/>
</dbReference>
<dbReference type="PANTHER" id="PTHR43537">
    <property type="entry name" value="TRANSCRIPTIONAL REGULATOR, GNTR FAMILY"/>
    <property type="match status" value="1"/>
</dbReference>
<evidence type="ECO:0000256" key="2">
    <source>
        <dbReference type="ARBA" id="ARBA00023125"/>
    </source>
</evidence>
<dbReference type="InterPro" id="IPR011711">
    <property type="entry name" value="GntR_C"/>
</dbReference>
<keyword evidence="6" id="KW-1185">Reference proteome</keyword>
<dbReference type="Pfam" id="PF00392">
    <property type="entry name" value="GntR"/>
    <property type="match status" value="1"/>
</dbReference>
<evidence type="ECO:0000313" key="5">
    <source>
        <dbReference type="EMBL" id="MFD2459229.1"/>
    </source>
</evidence>
<keyword evidence="3" id="KW-0804">Transcription</keyword>
<gene>
    <name evidence="5" type="ORF">ACFSYJ_11495</name>
</gene>
<dbReference type="SMART" id="SM00345">
    <property type="entry name" value="HTH_GNTR"/>
    <property type="match status" value="1"/>
</dbReference>
<dbReference type="InterPro" id="IPR036390">
    <property type="entry name" value="WH_DNA-bd_sf"/>
</dbReference>
<dbReference type="PANTHER" id="PTHR43537:SF5">
    <property type="entry name" value="UXU OPERON TRANSCRIPTIONAL REGULATOR"/>
    <property type="match status" value="1"/>
</dbReference>
<dbReference type="PROSITE" id="PS50949">
    <property type="entry name" value="HTH_GNTR"/>
    <property type="match status" value="1"/>
</dbReference>
<dbReference type="RefSeq" id="WP_345405818.1">
    <property type="nucleotide sequence ID" value="NZ_BAABHG010000019.1"/>
</dbReference>
<dbReference type="Gene3D" id="1.10.10.10">
    <property type="entry name" value="Winged helix-like DNA-binding domain superfamily/Winged helix DNA-binding domain"/>
    <property type="match status" value="1"/>
</dbReference>
<protein>
    <submittedName>
        <fullName evidence="5">FadR/GntR family transcriptional regulator</fullName>
    </submittedName>
</protein>
<dbReference type="PRINTS" id="PR00035">
    <property type="entry name" value="HTHGNTR"/>
</dbReference>
<dbReference type="InterPro" id="IPR008920">
    <property type="entry name" value="TF_FadR/GntR_C"/>
</dbReference>
<evidence type="ECO:0000256" key="1">
    <source>
        <dbReference type="ARBA" id="ARBA00023015"/>
    </source>
</evidence>
<dbReference type="SUPFAM" id="SSF48008">
    <property type="entry name" value="GntR ligand-binding domain-like"/>
    <property type="match status" value="1"/>
</dbReference>
<keyword evidence="1" id="KW-0805">Transcription regulation</keyword>
<evidence type="ECO:0000259" key="4">
    <source>
        <dbReference type="PROSITE" id="PS50949"/>
    </source>
</evidence>
<accession>A0ABW5GHG7</accession>
<dbReference type="EMBL" id="JBHUKU010000005">
    <property type="protein sequence ID" value="MFD2459229.1"/>
    <property type="molecule type" value="Genomic_DNA"/>
</dbReference>
<dbReference type="InterPro" id="IPR000524">
    <property type="entry name" value="Tscrpt_reg_HTH_GntR"/>
</dbReference>
<reference evidence="6" key="1">
    <citation type="journal article" date="2019" name="Int. J. Syst. Evol. Microbiol.">
        <title>The Global Catalogue of Microorganisms (GCM) 10K type strain sequencing project: providing services to taxonomists for standard genome sequencing and annotation.</title>
        <authorList>
            <consortium name="The Broad Institute Genomics Platform"/>
            <consortium name="The Broad Institute Genome Sequencing Center for Infectious Disease"/>
            <person name="Wu L."/>
            <person name="Ma J."/>
        </authorList>
    </citation>
    <scope>NUCLEOTIDE SEQUENCE [LARGE SCALE GENOMIC DNA]</scope>
    <source>
        <strain evidence="6">CGMCC 4.7643</strain>
    </source>
</reference>
<sequence length="234" mass="25782">MRPLRSQELVESIIALIDREGLGAGDPLPPEHKLMTEFDAARNSVREAVRTLQALGIVDIRHGHGTFVGTASMTALIPSLLFRTRARSREDLSGLHDLMEVRQILETDLTQRVAAHPPAHLLDALQECVERMRVPGTAPAADREFHQLIGAAAGNDLALELIRLFWEVYQQAESLVGPTLSTSDTLVAKHQRIVDAIRGGERTAITEAVRHHFDEIRERIEAREGRPVSGPAGP</sequence>
<keyword evidence="2" id="KW-0238">DNA-binding</keyword>
<evidence type="ECO:0000313" key="6">
    <source>
        <dbReference type="Proteomes" id="UP001597419"/>
    </source>
</evidence>
<organism evidence="5 6">
    <name type="scientific">Amycolatopsis samaneae</name>
    <dbReference type="NCBI Taxonomy" id="664691"/>
    <lineage>
        <taxon>Bacteria</taxon>
        <taxon>Bacillati</taxon>
        <taxon>Actinomycetota</taxon>
        <taxon>Actinomycetes</taxon>
        <taxon>Pseudonocardiales</taxon>
        <taxon>Pseudonocardiaceae</taxon>
        <taxon>Amycolatopsis</taxon>
    </lineage>
</organism>
<dbReference type="SUPFAM" id="SSF46785">
    <property type="entry name" value="Winged helix' DNA-binding domain"/>
    <property type="match status" value="1"/>
</dbReference>
<proteinExistence type="predicted"/>
<dbReference type="Gene3D" id="1.20.120.530">
    <property type="entry name" value="GntR ligand-binding domain-like"/>
    <property type="match status" value="1"/>
</dbReference>
<evidence type="ECO:0000256" key="3">
    <source>
        <dbReference type="ARBA" id="ARBA00023163"/>
    </source>
</evidence>
<dbReference type="Pfam" id="PF07729">
    <property type="entry name" value="FCD"/>
    <property type="match status" value="1"/>
</dbReference>
<comment type="caution">
    <text evidence="5">The sequence shown here is derived from an EMBL/GenBank/DDBJ whole genome shotgun (WGS) entry which is preliminary data.</text>
</comment>